<dbReference type="GO" id="GO:0006152">
    <property type="term" value="P:purine nucleoside catabolic process"/>
    <property type="evidence" value="ECO:0007669"/>
    <property type="project" value="TreeGrafter"/>
</dbReference>
<dbReference type="CDD" id="cd01285">
    <property type="entry name" value="nucleoside_deaminase"/>
    <property type="match status" value="1"/>
</dbReference>
<dbReference type="PROSITE" id="PS51747">
    <property type="entry name" value="CYT_DCMP_DEAMINASES_2"/>
    <property type="match status" value="1"/>
</dbReference>
<keyword evidence="2" id="KW-0479">Metal-binding</keyword>
<protein>
    <submittedName>
        <fullName evidence="6">Guanine deaminase</fullName>
    </submittedName>
</protein>
<evidence type="ECO:0000256" key="1">
    <source>
        <dbReference type="ARBA" id="ARBA00006576"/>
    </source>
</evidence>
<keyword evidence="7" id="KW-1185">Reference proteome</keyword>
<keyword evidence="3" id="KW-0378">Hydrolase</keyword>
<dbReference type="InterPro" id="IPR016193">
    <property type="entry name" value="Cytidine_deaminase-like"/>
</dbReference>
<dbReference type="Proteomes" id="UP000294257">
    <property type="component" value="Unassembled WGS sequence"/>
</dbReference>
<reference evidence="6 7" key="1">
    <citation type="submission" date="2019-02" db="EMBL/GenBank/DDBJ databases">
        <title>Genomic Encyclopedia of Type Strains, Phase IV (KMG-IV): sequencing the most valuable type-strain genomes for metagenomic binning, comparative biology and taxonomic classification.</title>
        <authorList>
            <person name="Goeker M."/>
        </authorList>
    </citation>
    <scope>NUCLEOTIDE SEQUENCE [LARGE SCALE GENOMIC DNA]</scope>
    <source>
        <strain evidence="6 7">DSM 101727</strain>
    </source>
</reference>
<dbReference type="GO" id="GO:0047974">
    <property type="term" value="F:guanosine deaminase activity"/>
    <property type="evidence" value="ECO:0007669"/>
    <property type="project" value="TreeGrafter"/>
</dbReference>
<keyword evidence="4" id="KW-0862">Zinc</keyword>
<dbReference type="AlphaFoldDB" id="A0A4Q7L2P8"/>
<feature type="domain" description="CMP/dCMP-type deaminase" evidence="5">
    <location>
        <begin position="3"/>
        <end position="114"/>
    </location>
</feature>
<evidence type="ECO:0000313" key="7">
    <source>
        <dbReference type="Proteomes" id="UP000294257"/>
    </source>
</evidence>
<gene>
    <name evidence="6" type="ORF">EV193_102365</name>
</gene>
<organism evidence="6 7">
    <name type="scientific">Herbihabitans rhizosphaerae</name>
    <dbReference type="NCBI Taxonomy" id="1872711"/>
    <lineage>
        <taxon>Bacteria</taxon>
        <taxon>Bacillati</taxon>
        <taxon>Actinomycetota</taxon>
        <taxon>Actinomycetes</taxon>
        <taxon>Pseudonocardiales</taxon>
        <taxon>Pseudonocardiaceae</taxon>
        <taxon>Herbihabitans</taxon>
    </lineage>
</organism>
<dbReference type="Pfam" id="PF00383">
    <property type="entry name" value="dCMP_cyt_deam_1"/>
    <property type="match status" value="1"/>
</dbReference>
<comment type="caution">
    <text evidence="6">The sequence shown here is derived from an EMBL/GenBank/DDBJ whole genome shotgun (WGS) entry which is preliminary data.</text>
</comment>
<dbReference type="PANTHER" id="PTHR11079">
    <property type="entry name" value="CYTOSINE DEAMINASE FAMILY MEMBER"/>
    <property type="match status" value="1"/>
</dbReference>
<dbReference type="FunFam" id="3.40.140.10:FF:000011">
    <property type="entry name" value="tRNA-specific adenosine deaminase"/>
    <property type="match status" value="1"/>
</dbReference>
<dbReference type="OrthoDB" id="9802676at2"/>
<dbReference type="RefSeq" id="WP_130343239.1">
    <property type="nucleotide sequence ID" value="NZ_SGWQ01000002.1"/>
</dbReference>
<dbReference type="EMBL" id="SGWQ01000002">
    <property type="protein sequence ID" value="RZS43386.1"/>
    <property type="molecule type" value="Genomic_DNA"/>
</dbReference>
<dbReference type="SUPFAM" id="SSF53927">
    <property type="entry name" value="Cytidine deaminase-like"/>
    <property type="match status" value="1"/>
</dbReference>
<accession>A0A4Q7L2P8</accession>
<proteinExistence type="inferred from homology"/>
<evidence type="ECO:0000313" key="6">
    <source>
        <dbReference type="EMBL" id="RZS43386.1"/>
    </source>
</evidence>
<dbReference type="Gene3D" id="3.40.140.10">
    <property type="entry name" value="Cytidine Deaminase, domain 2"/>
    <property type="match status" value="1"/>
</dbReference>
<comment type="similarity">
    <text evidence="1">Belongs to the cytidine and deoxycytidylate deaminase family.</text>
</comment>
<dbReference type="InterPro" id="IPR002125">
    <property type="entry name" value="CMP_dCMP_dom"/>
</dbReference>
<sequence length="157" mass="16943">MKTRDDKWLAEAVALAERSVGDGGGPFGALIVRGDDVVANGVNQVTSTLDPTAHAEVVAIRRACEETGDFTLTGCVLVSSCEPCPMCLFTALWARVDRVVYAADRDDAAAAGFDDRAFHDLFGKPRAAWPVELSQHRTGGETSPFDAWRAKPDKVEY</sequence>
<dbReference type="GO" id="GO:0046872">
    <property type="term" value="F:metal ion binding"/>
    <property type="evidence" value="ECO:0007669"/>
    <property type="project" value="UniProtKB-KW"/>
</dbReference>
<evidence type="ECO:0000256" key="4">
    <source>
        <dbReference type="ARBA" id="ARBA00022833"/>
    </source>
</evidence>
<evidence type="ECO:0000256" key="2">
    <source>
        <dbReference type="ARBA" id="ARBA00022723"/>
    </source>
</evidence>
<dbReference type="PANTHER" id="PTHR11079:SF161">
    <property type="entry name" value="CMP_DCMP-TYPE DEAMINASE DOMAIN-CONTAINING PROTEIN"/>
    <property type="match status" value="1"/>
</dbReference>
<name>A0A4Q7L2P8_9PSEU</name>
<evidence type="ECO:0000256" key="3">
    <source>
        <dbReference type="ARBA" id="ARBA00022801"/>
    </source>
</evidence>
<evidence type="ECO:0000259" key="5">
    <source>
        <dbReference type="PROSITE" id="PS51747"/>
    </source>
</evidence>